<evidence type="ECO:0000313" key="4">
    <source>
        <dbReference type="Proteomes" id="UP000334990"/>
    </source>
</evidence>
<keyword evidence="2" id="KW-1133">Transmembrane helix</keyword>
<reference evidence="3 4" key="1">
    <citation type="submission" date="2019-10" db="EMBL/GenBank/DDBJ databases">
        <title>Whole genome shotgun sequence of Acrocarpospora corrugata NBRC 13972.</title>
        <authorList>
            <person name="Ichikawa N."/>
            <person name="Kimura A."/>
            <person name="Kitahashi Y."/>
            <person name="Komaki H."/>
            <person name="Oguchi A."/>
        </authorList>
    </citation>
    <scope>NUCLEOTIDE SEQUENCE [LARGE SCALE GENOMIC DNA]</scope>
    <source>
        <strain evidence="3 4">NBRC 13972</strain>
    </source>
</reference>
<keyword evidence="2" id="KW-0472">Membrane</keyword>
<dbReference type="PANTHER" id="PTHR34219">
    <property type="entry name" value="IRON-REGULATED INNER MEMBRANE PROTEIN-RELATED"/>
    <property type="match status" value="1"/>
</dbReference>
<comment type="caution">
    <text evidence="3">The sequence shown here is derived from an EMBL/GenBank/DDBJ whole genome shotgun (WGS) entry which is preliminary data.</text>
</comment>
<organism evidence="3 4">
    <name type="scientific">Acrocarpospora corrugata</name>
    <dbReference type="NCBI Taxonomy" id="35763"/>
    <lineage>
        <taxon>Bacteria</taxon>
        <taxon>Bacillati</taxon>
        <taxon>Actinomycetota</taxon>
        <taxon>Actinomycetes</taxon>
        <taxon>Streptosporangiales</taxon>
        <taxon>Streptosporangiaceae</taxon>
        <taxon>Acrocarpospora</taxon>
    </lineage>
</organism>
<evidence type="ECO:0000313" key="3">
    <source>
        <dbReference type="EMBL" id="GES03365.1"/>
    </source>
</evidence>
<keyword evidence="2" id="KW-0812">Transmembrane</keyword>
<proteinExistence type="predicted"/>
<accession>A0A5M3W2V9</accession>
<sequence>MDAARAQGLQVPLFITPPDEAGKAWTVAESKRDWPTRSDAITGDGATGSVVDRLDFADWPFMAKMANWTIDAHMGILFGLVNQLVLVALAVWISYVIFRGYLMWWQRRPTRRTGAGARFGRPAPRGGLRALSPWVLVLVIVSALAVGYFVPLFGVSLAVFLVVDTLLGLRRAGGRTARLSASLPETPANDKESETPADHKENIGA</sequence>
<gene>
    <name evidence="3" type="ORF">Acor_54310</name>
</gene>
<evidence type="ECO:0000256" key="1">
    <source>
        <dbReference type="SAM" id="MobiDB-lite"/>
    </source>
</evidence>
<evidence type="ECO:0000256" key="2">
    <source>
        <dbReference type="SAM" id="Phobius"/>
    </source>
</evidence>
<protein>
    <recommendedName>
        <fullName evidence="5">PepSY domain-containing protein</fullName>
    </recommendedName>
</protein>
<dbReference type="Proteomes" id="UP000334990">
    <property type="component" value="Unassembled WGS sequence"/>
</dbReference>
<dbReference type="Pfam" id="PF03929">
    <property type="entry name" value="PepSY_TM"/>
    <property type="match status" value="1"/>
</dbReference>
<dbReference type="InterPro" id="IPR005625">
    <property type="entry name" value="PepSY-ass_TM"/>
</dbReference>
<feature type="transmembrane region" description="Helical" evidence="2">
    <location>
        <begin position="152"/>
        <end position="169"/>
    </location>
</feature>
<evidence type="ECO:0008006" key="5">
    <source>
        <dbReference type="Google" id="ProtNLM"/>
    </source>
</evidence>
<dbReference type="AlphaFoldDB" id="A0A5M3W2V9"/>
<feature type="compositionally biased region" description="Basic and acidic residues" evidence="1">
    <location>
        <begin position="188"/>
        <end position="205"/>
    </location>
</feature>
<dbReference type="PANTHER" id="PTHR34219:SF1">
    <property type="entry name" value="PEPSY DOMAIN-CONTAINING PROTEIN"/>
    <property type="match status" value="1"/>
</dbReference>
<name>A0A5M3W2V9_9ACTN</name>
<dbReference type="EMBL" id="BLAD01000068">
    <property type="protein sequence ID" value="GES03365.1"/>
    <property type="molecule type" value="Genomic_DNA"/>
</dbReference>
<keyword evidence="4" id="KW-1185">Reference proteome</keyword>
<feature type="region of interest" description="Disordered" evidence="1">
    <location>
        <begin position="180"/>
        <end position="205"/>
    </location>
</feature>
<feature type="transmembrane region" description="Helical" evidence="2">
    <location>
        <begin position="84"/>
        <end position="105"/>
    </location>
</feature>